<evidence type="ECO:0000313" key="2">
    <source>
        <dbReference type="EMBL" id="KAG0446239.1"/>
    </source>
</evidence>
<sequence>MSTDVSNGLGDTAETEAFSFGFAAPSGCASTDGKRGQAPPDFLLLPLYILRRQFIPVENSGINISRFSAGVDLSDPPGTKWRLGSSISLDLDGFNLQLFFPTADRNWIDCQGMAPHQAFSIGGYGSVKRMERRSLQKRHGAN</sequence>
<dbReference type="EMBL" id="JADCNM010000601">
    <property type="protein sequence ID" value="KAG0446239.1"/>
    <property type="molecule type" value="Genomic_DNA"/>
</dbReference>
<reference evidence="3 4" key="1">
    <citation type="journal article" date="2020" name="Nat. Food">
        <title>A phased Vanilla planifolia genome enables genetic improvement of flavour and production.</title>
        <authorList>
            <person name="Hasing T."/>
            <person name="Tang H."/>
            <person name="Brym M."/>
            <person name="Khazi F."/>
            <person name="Huang T."/>
            <person name="Chambers A.H."/>
        </authorList>
    </citation>
    <scope>NUCLEOTIDE SEQUENCE [LARGE SCALE GENOMIC DNA]</scope>
    <source>
        <tissue evidence="2">Leaf</tissue>
    </source>
</reference>
<comment type="caution">
    <text evidence="2">The sequence shown here is derived from an EMBL/GenBank/DDBJ whole genome shotgun (WGS) entry which is preliminary data.</text>
</comment>
<evidence type="ECO:0000313" key="4">
    <source>
        <dbReference type="Proteomes" id="UP000639772"/>
    </source>
</evidence>
<protein>
    <submittedName>
        <fullName evidence="2">Uncharacterized protein</fullName>
    </submittedName>
</protein>
<evidence type="ECO:0000313" key="1">
    <source>
        <dbReference type="EMBL" id="KAG0446223.1"/>
    </source>
</evidence>
<dbReference type="Proteomes" id="UP000636800">
    <property type="component" value="Unassembled WGS sequence"/>
</dbReference>
<evidence type="ECO:0000313" key="3">
    <source>
        <dbReference type="Proteomes" id="UP000636800"/>
    </source>
</evidence>
<accession>A0A835P486</accession>
<gene>
    <name evidence="1" type="ORF">HPP92_028932</name>
    <name evidence="2" type="ORF">HPP92_028942</name>
</gene>
<keyword evidence="3" id="KW-1185">Reference proteome</keyword>
<organism evidence="2 4">
    <name type="scientific">Vanilla planifolia</name>
    <name type="common">Vanilla</name>
    <dbReference type="NCBI Taxonomy" id="51239"/>
    <lineage>
        <taxon>Eukaryota</taxon>
        <taxon>Viridiplantae</taxon>
        <taxon>Streptophyta</taxon>
        <taxon>Embryophyta</taxon>
        <taxon>Tracheophyta</taxon>
        <taxon>Spermatophyta</taxon>
        <taxon>Magnoliopsida</taxon>
        <taxon>Liliopsida</taxon>
        <taxon>Asparagales</taxon>
        <taxon>Orchidaceae</taxon>
        <taxon>Vanilloideae</taxon>
        <taxon>Vanilleae</taxon>
        <taxon>Vanilla</taxon>
    </lineage>
</organism>
<name>A0A835P486_VANPL</name>
<proteinExistence type="predicted"/>
<dbReference type="EMBL" id="JADCNL010000600">
    <property type="protein sequence ID" value="KAG0446223.1"/>
    <property type="molecule type" value="Genomic_DNA"/>
</dbReference>
<dbReference type="Proteomes" id="UP000639772">
    <property type="component" value="Unassembled WGS sequence"/>
</dbReference>
<dbReference type="AlphaFoldDB" id="A0A835P486"/>